<dbReference type="OrthoDB" id="9814092at2"/>
<feature type="coiled-coil region" evidence="1">
    <location>
        <begin position="778"/>
        <end position="805"/>
    </location>
</feature>
<dbReference type="EMBL" id="FMZO01000007">
    <property type="protein sequence ID" value="SDD21262.1"/>
    <property type="molecule type" value="Genomic_DNA"/>
</dbReference>
<dbReference type="AlphaFoldDB" id="A0A1G6SWN7"/>
<keyword evidence="3" id="KW-1185">Reference proteome</keyword>
<accession>A0A1G6SWN7</accession>
<sequence>MPLLQDLTTENLKQFGIEGLSFTMPATTPKWAGENSNTPSITSDGDTLTLNYTANNWLAPFSGIINKADSTHPLSFNLQKADGSMVQEDGAVLRLFPQQILRMKRLLALKFEQDNAHSFERSAGQPLRQVPAFIFYSGSGAAGVTEGYVTAGEDLGFNGGMGFYDEQGYLLHPLYAASLVKSLLGLYPVLNIDNTLSNQLDAIIGSTGSQMIRLVTADGMPYSGDHIEGLTAVNAAIGLFTIDTYSGSDTSLKGELRRQAATAASGNFPPAKAARFFMGNITYCRMADTVPLVTFPAGLGANTPAHDFFTVKVVETEKYLLGDANSSFNGTQLEPKPFIRLHQNVSLLPTGNHLMGRLQTIFTPPLTEGLCAATAIDGTLPFPADENNVLWPQFPSVGSVTADNSFPALLKNEIKTNSRADFIPANGGGQPTDIRLKLTGIPAGAALRVYNRVFLTDAIIKRGDGAGGICTSTVAPFTGRTLDGELDLVLTDPLGLKRPDGTVTVPTNPELTFDLMINLNDGVNKRLYGAITLPVQSAAVTLPPAQPNNAIQPLAKKGICTAAILGLNTTSVTSVDFSSFENFVNSILTLCTDTQPRDACRLPTMARRDLLAASLKAGNWQALISGGSITAALHNALQDRGCPGTPGGKETSNTGLYTQQGQLAYDIGRMAFRRTTGFYDRIVQLADANWNEPAAAPVPGETETPGAANGTVCGAVLQNIAPYCETPELALLKAIIEPNISSIPASFDDLVNLVTGWINNINTGALPALLGTAAGRLKTELVNRLNTLKDNNALAESDKERLYNELKRELSASCYGRRDTQWALQEAIRNARQFIYIETPGFSFTQGSQSAGYTVDLVQELQDQLAAKPGLKLILCTPRQPDFAKKYDQWIRSEIKERFSIINNLPVKQIVAFHPIGFPGRPSNLEQTVVIADDVWALAGSSALRRRGLTFDGSSDVVVTDLQQSNGSSPLIKDLRIGLMKQRLGIPGNDTTSSRALQLQNIRTAFKMIRETLVAGGLGKIERLWNGHEEGIAYSDPTIDRELANPDGLEFNTLSAAVYTIFTDLAL</sequence>
<dbReference type="Gene3D" id="3.30.870.10">
    <property type="entry name" value="Endonuclease Chain A"/>
    <property type="match status" value="1"/>
</dbReference>
<evidence type="ECO:0000313" key="2">
    <source>
        <dbReference type="EMBL" id="SDD21262.1"/>
    </source>
</evidence>
<evidence type="ECO:0000313" key="3">
    <source>
        <dbReference type="Proteomes" id="UP000198757"/>
    </source>
</evidence>
<dbReference type="STRING" id="1285928.SAMN04487894_1071"/>
<keyword evidence="1" id="KW-0175">Coiled coil</keyword>
<name>A0A1G6SWN7_NIADE</name>
<dbReference type="RefSeq" id="WP_090390626.1">
    <property type="nucleotide sequence ID" value="NZ_FMZO01000007.1"/>
</dbReference>
<protein>
    <submittedName>
        <fullName evidence="2">Uncharacterized protein</fullName>
    </submittedName>
</protein>
<organism evidence="2 3">
    <name type="scientific">Niabella drilacis (strain DSM 25811 / CCM 8410 / CCUG 62505 / LMG 26954 / E90)</name>
    <dbReference type="NCBI Taxonomy" id="1285928"/>
    <lineage>
        <taxon>Bacteria</taxon>
        <taxon>Pseudomonadati</taxon>
        <taxon>Bacteroidota</taxon>
        <taxon>Chitinophagia</taxon>
        <taxon>Chitinophagales</taxon>
        <taxon>Chitinophagaceae</taxon>
        <taxon>Niabella</taxon>
    </lineage>
</organism>
<proteinExistence type="predicted"/>
<dbReference type="Proteomes" id="UP000198757">
    <property type="component" value="Unassembled WGS sequence"/>
</dbReference>
<gene>
    <name evidence="2" type="ORF">SAMN04487894_1071</name>
</gene>
<dbReference type="SUPFAM" id="SSF56024">
    <property type="entry name" value="Phospholipase D/nuclease"/>
    <property type="match status" value="1"/>
</dbReference>
<reference evidence="3" key="1">
    <citation type="submission" date="2016-10" db="EMBL/GenBank/DDBJ databases">
        <authorList>
            <person name="Varghese N."/>
            <person name="Submissions S."/>
        </authorList>
    </citation>
    <scope>NUCLEOTIDE SEQUENCE [LARGE SCALE GENOMIC DNA]</scope>
    <source>
        <strain evidence="3">DSM 25811 / CCM 8410 / LMG 26954 / E90</strain>
    </source>
</reference>
<evidence type="ECO:0000256" key="1">
    <source>
        <dbReference type="SAM" id="Coils"/>
    </source>
</evidence>